<proteinExistence type="predicted"/>
<dbReference type="AlphaFoldDB" id="A0A4S5BQF7"/>
<comment type="caution">
    <text evidence="2">The sequence shown here is derived from an EMBL/GenBank/DDBJ whole genome shotgun (WGS) entry which is preliminary data.</text>
</comment>
<feature type="transmembrane region" description="Helical" evidence="1">
    <location>
        <begin position="83"/>
        <end position="109"/>
    </location>
</feature>
<feature type="transmembrane region" description="Helical" evidence="1">
    <location>
        <begin position="233"/>
        <end position="252"/>
    </location>
</feature>
<sequence length="257" mass="28166">MAIRHQFLVMAGWLLVCMLGAAWLSAEFSGRQPATVALDVGLSIIRLGLPLIGLLLLQDLLAKEFDRRFFLLSLTYPRTRTMFLLGRALAVALLLLLLLCLAALLLAAFVGWQAHAYEQATPVALGGPYWLTLAFTLVDLFVVMAVGTLLAVVVATPSFVLVGTLGFMLLARSFSSIMALLQQESWLVADAQSYHASLGVLGYLIPDLAVLDIRQIALYGHWELLAAEWPRQVLTALVYGSAVLALAVWLLMRRRFA</sequence>
<accession>A0A4S5BQF7</accession>
<keyword evidence="1" id="KW-0472">Membrane</keyword>
<dbReference type="OrthoDB" id="8592241at2"/>
<dbReference type="Proteomes" id="UP000306236">
    <property type="component" value="Unassembled WGS sequence"/>
</dbReference>
<protein>
    <submittedName>
        <fullName evidence="2">Uncharacterized protein</fullName>
    </submittedName>
</protein>
<feature type="transmembrane region" description="Helical" evidence="1">
    <location>
        <begin position="129"/>
        <end position="152"/>
    </location>
</feature>
<feature type="transmembrane region" description="Helical" evidence="1">
    <location>
        <begin position="44"/>
        <end position="62"/>
    </location>
</feature>
<organism evidence="2 3">
    <name type="scientific">Lampropedia aestuarii</name>
    <dbReference type="NCBI Taxonomy" id="2562762"/>
    <lineage>
        <taxon>Bacteria</taxon>
        <taxon>Pseudomonadati</taxon>
        <taxon>Pseudomonadota</taxon>
        <taxon>Betaproteobacteria</taxon>
        <taxon>Burkholderiales</taxon>
        <taxon>Comamonadaceae</taxon>
        <taxon>Lampropedia</taxon>
    </lineage>
</organism>
<name>A0A4S5BQF7_9BURK</name>
<gene>
    <name evidence="2" type="ORF">E8K88_05510</name>
</gene>
<evidence type="ECO:0000313" key="3">
    <source>
        <dbReference type="Proteomes" id="UP000306236"/>
    </source>
</evidence>
<reference evidence="2 3" key="1">
    <citation type="submission" date="2019-04" db="EMBL/GenBank/DDBJ databases">
        <title>Lampropedia sp YIM MLB12 draf genome.</title>
        <authorList>
            <person name="Wang Y.-X."/>
        </authorList>
    </citation>
    <scope>NUCLEOTIDE SEQUENCE [LARGE SCALE GENOMIC DNA]</scope>
    <source>
        <strain evidence="2 3">YIM MLB12</strain>
    </source>
</reference>
<evidence type="ECO:0000313" key="2">
    <source>
        <dbReference type="EMBL" id="THJ34994.1"/>
    </source>
</evidence>
<keyword evidence="1" id="KW-1133">Transmembrane helix</keyword>
<dbReference type="EMBL" id="SSWX01000005">
    <property type="protein sequence ID" value="THJ34994.1"/>
    <property type="molecule type" value="Genomic_DNA"/>
</dbReference>
<keyword evidence="1" id="KW-0812">Transmembrane</keyword>
<feature type="transmembrane region" description="Helical" evidence="1">
    <location>
        <begin position="159"/>
        <end position="181"/>
    </location>
</feature>
<feature type="transmembrane region" description="Helical" evidence="1">
    <location>
        <begin position="7"/>
        <end position="24"/>
    </location>
</feature>
<evidence type="ECO:0000256" key="1">
    <source>
        <dbReference type="SAM" id="Phobius"/>
    </source>
</evidence>
<keyword evidence="3" id="KW-1185">Reference proteome</keyword>